<sequence length="240" mass="27881">MTQINSKQLPEHVAIIMDGNGRWAERKGLNRIRGHRKGADTVRKIVTFSREIGIRWLTLYAFSEENWKRPSSEVQGLMTLLNRFLKNELKEMQKNGIQLRTIGRTERLPKSTRQILQDTIEKTSSNSDMTLTLALSYGGRQEILDAILKIVSQVQENKISASDITEKLVSNSLYTSGMPDPDLLIRTSGEYRISNFLLWQISYSEIYITQTLWPDFGENEYEKALRDYQMRDRRFGGRDR</sequence>
<dbReference type="NCBIfam" id="NF011405">
    <property type="entry name" value="PRK14830.1"/>
    <property type="match status" value="1"/>
</dbReference>
<dbReference type="PROSITE" id="PS01066">
    <property type="entry name" value="UPP_SYNTHASE"/>
    <property type="match status" value="1"/>
</dbReference>
<feature type="binding site" evidence="2">
    <location>
        <position position="205"/>
    </location>
    <ligand>
        <name>Mg(2+)</name>
        <dbReference type="ChEBI" id="CHEBI:18420"/>
    </ligand>
</feature>
<dbReference type="Proteomes" id="UP000650524">
    <property type="component" value="Unassembled WGS sequence"/>
</dbReference>
<dbReference type="Gene3D" id="3.40.1180.10">
    <property type="entry name" value="Decaprenyl diphosphate synthase-like"/>
    <property type="match status" value="1"/>
</dbReference>
<comment type="caution">
    <text evidence="3">The sequence shown here is derived from an EMBL/GenBank/DDBJ whole genome shotgun (WGS) entry which is preliminary data.</text>
</comment>
<dbReference type="CDD" id="cd00475">
    <property type="entry name" value="Cis_IPPS"/>
    <property type="match status" value="1"/>
</dbReference>
<dbReference type="NCBIfam" id="TIGR00055">
    <property type="entry name" value="uppS"/>
    <property type="match status" value="1"/>
</dbReference>
<proteinExistence type="inferred from homology"/>
<feature type="binding site" evidence="2">
    <location>
        <position position="186"/>
    </location>
    <ligand>
        <name>substrate</name>
    </ligand>
</feature>
<comment type="cofactor">
    <cofactor evidence="2">
        <name>Mg(2+)</name>
        <dbReference type="ChEBI" id="CHEBI:18420"/>
    </cofactor>
    <text evidence="2">Binds 2 magnesium ions per subunit.</text>
</comment>
<dbReference type="EMBL" id="JACNJD010000011">
    <property type="protein sequence ID" value="MBC8175780.1"/>
    <property type="molecule type" value="Genomic_DNA"/>
</dbReference>
<feature type="binding site" evidence="2">
    <location>
        <position position="31"/>
    </location>
    <ligand>
        <name>substrate</name>
    </ligand>
</feature>
<comment type="function">
    <text evidence="2">Catalyzes the condensation of isopentenyl diphosphate (IPP) with allylic pyrophosphates generating different type of terpenoids.</text>
</comment>
<dbReference type="FunFam" id="3.40.1180.10:FF:000001">
    <property type="entry name" value="(2E,6E)-farnesyl-diphosphate-specific ditrans,polycis-undecaprenyl-diphosphate synthase"/>
    <property type="match status" value="1"/>
</dbReference>
<dbReference type="AlphaFoldDB" id="A0A8J6MWG9"/>
<protein>
    <recommendedName>
        <fullName evidence="2">Isoprenyl transferase</fullName>
        <ecNumber evidence="2">2.5.1.-</ecNumber>
    </recommendedName>
</protein>
<feature type="binding site" evidence="2">
    <location>
        <begin position="192"/>
        <end position="194"/>
    </location>
    <ligand>
        <name>substrate</name>
    </ligand>
</feature>
<dbReference type="GO" id="GO:0000287">
    <property type="term" value="F:magnesium ion binding"/>
    <property type="evidence" value="ECO:0007669"/>
    <property type="project" value="UniProtKB-UniRule"/>
</dbReference>
<feature type="binding site" evidence="2">
    <location>
        <begin position="19"/>
        <end position="22"/>
    </location>
    <ligand>
        <name>substrate</name>
    </ligand>
</feature>
<dbReference type="Pfam" id="PF01255">
    <property type="entry name" value="Prenyltransf"/>
    <property type="match status" value="1"/>
</dbReference>
<feature type="binding site" evidence="2">
    <location>
        <position position="18"/>
    </location>
    <ligand>
        <name>Mg(2+)</name>
        <dbReference type="ChEBI" id="CHEBI:18420"/>
    </ligand>
</feature>
<gene>
    <name evidence="3" type="ORF">H8E19_00135</name>
</gene>
<dbReference type="GO" id="GO:0016094">
    <property type="term" value="P:polyprenol biosynthetic process"/>
    <property type="evidence" value="ECO:0007669"/>
    <property type="project" value="TreeGrafter"/>
</dbReference>
<dbReference type="EC" id="2.5.1.-" evidence="2"/>
<dbReference type="HAMAP" id="MF_01139">
    <property type="entry name" value="ISPT"/>
    <property type="match status" value="1"/>
</dbReference>
<dbReference type="InterPro" id="IPR036424">
    <property type="entry name" value="UPP_synth-like_sf"/>
</dbReference>
<accession>A0A8J6MWG9</accession>
<dbReference type="GO" id="GO:0045547">
    <property type="term" value="F:ditrans,polycis-polyprenyl diphosphate synthase [(2E,6E)-farnesyl diphosphate specific] activity"/>
    <property type="evidence" value="ECO:0007669"/>
    <property type="project" value="TreeGrafter"/>
</dbReference>
<feature type="binding site" evidence="2">
    <location>
        <position position="67"/>
    </location>
    <ligand>
        <name>substrate</name>
    </ligand>
</feature>
<evidence type="ECO:0000256" key="1">
    <source>
        <dbReference type="ARBA" id="ARBA00022679"/>
    </source>
</evidence>
<keyword evidence="2" id="KW-0479">Metal-binding</keyword>
<feature type="active site" evidence="2">
    <location>
        <position position="18"/>
    </location>
</feature>
<evidence type="ECO:0000313" key="4">
    <source>
        <dbReference type="Proteomes" id="UP000650524"/>
    </source>
</evidence>
<reference evidence="3 4" key="1">
    <citation type="submission" date="2020-08" db="EMBL/GenBank/DDBJ databases">
        <title>Bridging the membrane lipid divide: bacteria of the FCB group superphylum have the potential to synthesize archaeal ether lipids.</title>
        <authorList>
            <person name="Villanueva L."/>
            <person name="Von Meijenfeldt F.A.B."/>
            <person name="Westbye A.B."/>
            <person name="Yadav S."/>
            <person name="Hopmans E.C."/>
            <person name="Dutilh B.E."/>
            <person name="Sinninghe Damste J.S."/>
        </authorList>
    </citation>
    <scope>NUCLEOTIDE SEQUENCE [LARGE SCALE GENOMIC DNA]</scope>
    <source>
        <strain evidence="3">NIOZ-UU27</strain>
    </source>
</reference>
<comment type="similarity">
    <text evidence="2">Belongs to the UPP synthase family.</text>
</comment>
<keyword evidence="2" id="KW-0460">Magnesium</keyword>
<dbReference type="InterPro" id="IPR018520">
    <property type="entry name" value="UPP_synth-like_CS"/>
</dbReference>
<feature type="binding site" evidence="2">
    <location>
        <position position="69"/>
    </location>
    <ligand>
        <name>substrate</name>
    </ligand>
</feature>
<feature type="binding site" evidence="2">
    <location>
        <position position="35"/>
    </location>
    <ligand>
        <name>substrate</name>
    </ligand>
</feature>
<evidence type="ECO:0000256" key="2">
    <source>
        <dbReference type="HAMAP-Rule" id="MF_01139"/>
    </source>
</evidence>
<dbReference type="PANTHER" id="PTHR10291:SF0">
    <property type="entry name" value="DEHYDRODOLICHYL DIPHOSPHATE SYNTHASE 2"/>
    <property type="match status" value="1"/>
</dbReference>
<organism evidence="3 4">
    <name type="scientific">Candidatus Desulfacyla euxinica</name>
    <dbReference type="NCBI Taxonomy" id="2841693"/>
    <lineage>
        <taxon>Bacteria</taxon>
        <taxon>Deltaproteobacteria</taxon>
        <taxon>Candidatus Desulfacyla</taxon>
    </lineage>
</organism>
<comment type="subunit">
    <text evidence="2">Homodimer.</text>
</comment>
<feature type="active site" description="Proton acceptor" evidence="2">
    <location>
        <position position="66"/>
    </location>
</feature>
<feature type="binding site" evidence="2">
    <location>
        <begin position="63"/>
        <end position="65"/>
    </location>
    <ligand>
        <name>substrate</name>
    </ligand>
</feature>
<dbReference type="InterPro" id="IPR001441">
    <property type="entry name" value="UPP_synth-like"/>
</dbReference>
<name>A0A8J6MWG9_9DELT</name>
<evidence type="ECO:0000313" key="3">
    <source>
        <dbReference type="EMBL" id="MBC8175780.1"/>
    </source>
</evidence>
<dbReference type="PANTHER" id="PTHR10291">
    <property type="entry name" value="DEHYDRODOLICHYL DIPHOSPHATE SYNTHASE FAMILY MEMBER"/>
    <property type="match status" value="1"/>
</dbReference>
<keyword evidence="1 2" id="KW-0808">Transferase</keyword>
<dbReference type="SUPFAM" id="SSF64005">
    <property type="entry name" value="Undecaprenyl diphosphate synthase"/>
    <property type="match status" value="1"/>
</dbReference>
<feature type="binding site" evidence="2">
    <location>
        <position position="23"/>
    </location>
    <ligand>
        <name>substrate</name>
    </ligand>
</feature>